<reference evidence="10" key="2">
    <citation type="submission" date="2023-06" db="EMBL/GenBank/DDBJ databases">
        <title>Identification and characterization of horizontal gene transfer across gut microbiota members of farm animals based on homology search.</title>
        <authorList>
            <person name="Zeman M."/>
            <person name="Kubasova T."/>
            <person name="Jahodarova E."/>
            <person name="Nykrynova M."/>
            <person name="Rychlik I."/>
        </authorList>
    </citation>
    <scope>NUCLEOTIDE SEQUENCE [LARGE SCALE GENOMIC DNA]</scope>
    <source>
        <strain evidence="10">153_Feed</strain>
    </source>
</reference>
<keyword evidence="3" id="KW-0963">Cytoplasm</keyword>
<evidence type="ECO:0000256" key="2">
    <source>
        <dbReference type="ARBA" id="ARBA00022448"/>
    </source>
</evidence>
<evidence type="ECO:0000256" key="7">
    <source>
        <dbReference type="ARBA" id="ARBA00022777"/>
    </source>
</evidence>
<evidence type="ECO:0000256" key="4">
    <source>
        <dbReference type="ARBA" id="ARBA00022597"/>
    </source>
</evidence>
<name>A0ABT7V4A4_9ACTN</name>
<proteinExistence type="predicted"/>
<evidence type="ECO:0000256" key="6">
    <source>
        <dbReference type="ARBA" id="ARBA00022683"/>
    </source>
</evidence>
<dbReference type="PROSITE" id="PS51101">
    <property type="entry name" value="PTS_EIIB_TYPE_4"/>
    <property type="match status" value="1"/>
</dbReference>
<dbReference type="SUPFAM" id="SSF52728">
    <property type="entry name" value="PTS IIb component"/>
    <property type="match status" value="1"/>
</dbReference>
<dbReference type="Gene3D" id="3.40.35.10">
    <property type="entry name" value="Phosphotransferase system, sorbose subfamily IIB component"/>
    <property type="match status" value="1"/>
</dbReference>
<evidence type="ECO:0000256" key="3">
    <source>
        <dbReference type="ARBA" id="ARBA00022490"/>
    </source>
</evidence>
<keyword evidence="4 9" id="KW-0762">Sugar transport</keyword>
<gene>
    <name evidence="9" type="ORF">QUW25_07100</name>
</gene>
<protein>
    <submittedName>
        <fullName evidence="9">PTS sugar transporter subunit IIB</fullName>
        <ecNumber evidence="9">2.7.1.-</ecNumber>
    </submittedName>
</protein>
<dbReference type="Proteomes" id="UP001529256">
    <property type="component" value="Unassembled WGS sequence"/>
</dbReference>
<keyword evidence="7" id="KW-0418">Kinase</keyword>
<comment type="subcellular location">
    <subcellularLocation>
        <location evidence="1">Cytoplasm</location>
    </subcellularLocation>
</comment>
<dbReference type="Pfam" id="PF03830">
    <property type="entry name" value="PTSIIB_sorb"/>
    <property type="match status" value="1"/>
</dbReference>
<dbReference type="RefSeq" id="WP_289511517.1">
    <property type="nucleotide sequence ID" value="NZ_JAUDEA010000010.1"/>
</dbReference>
<sequence length="161" mass="17607">MGTGIIHFRVDDRMLHGIVATQWVPTSKATRAMVVDGPASTNDVVRSSLKMACPPGVALSVIDCEKAITNILAGKYANQRVFCVFRYIHSAYELFRAGVPMPQLNLGNVTQNTGDVTVLDKTVRVSDEEREMLREMRDGGVKITVRFLPGDAEQDVSALLG</sequence>
<dbReference type="InterPro" id="IPR004720">
    <property type="entry name" value="PTS_IIB_sorbose-sp"/>
</dbReference>
<reference evidence="9 10" key="1">
    <citation type="submission" date="2023-06" db="EMBL/GenBank/DDBJ databases">
        <title>Identification and characterization of horizontal gene transfer across gut microbiota members of farm animals based on homology search.</title>
        <authorList>
            <person name="Schwarzerova J."/>
            <person name="Nykrynova M."/>
            <person name="Jureckova K."/>
            <person name="Cejkova D."/>
            <person name="Rychlik I."/>
        </authorList>
    </citation>
    <scope>NUCLEOTIDE SEQUENCE [LARGE SCALE GENOMIC DNA]</scope>
    <source>
        <strain evidence="9 10">153_Feed</strain>
    </source>
</reference>
<dbReference type="EMBL" id="JAUDEA010000010">
    <property type="protein sequence ID" value="MDM8271432.1"/>
    <property type="molecule type" value="Genomic_DNA"/>
</dbReference>
<organism evidence="9 10">
    <name type="scientific">Thermophilibacter provencensis</name>
    <dbReference type="NCBI Taxonomy" id="1852386"/>
    <lineage>
        <taxon>Bacteria</taxon>
        <taxon>Bacillati</taxon>
        <taxon>Actinomycetota</taxon>
        <taxon>Coriobacteriia</taxon>
        <taxon>Coriobacteriales</taxon>
        <taxon>Atopobiaceae</taxon>
        <taxon>Thermophilibacter</taxon>
    </lineage>
</organism>
<evidence type="ECO:0000313" key="9">
    <source>
        <dbReference type="EMBL" id="MDM8271432.1"/>
    </source>
</evidence>
<keyword evidence="6" id="KW-0598">Phosphotransferase system</keyword>
<evidence type="ECO:0000256" key="5">
    <source>
        <dbReference type="ARBA" id="ARBA00022679"/>
    </source>
</evidence>
<comment type="caution">
    <text evidence="9">The sequence shown here is derived from an EMBL/GenBank/DDBJ whole genome shotgun (WGS) entry which is preliminary data.</text>
</comment>
<dbReference type="GO" id="GO:0016740">
    <property type="term" value="F:transferase activity"/>
    <property type="evidence" value="ECO:0007669"/>
    <property type="project" value="UniProtKB-KW"/>
</dbReference>
<keyword evidence="2" id="KW-0813">Transport</keyword>
<accession>A0ABT7V4A4</accession>
<evidence type="ECO:0000259" key="8">
    <source>
        <dbReference type="PROSITE" id="PS51101"/>
    </source>
</evidence>
<keyword evidence="10" id="KW-1185">Reference proteome</keyword>
<evidence type="ECO:0000313" key="10">
    <source>
        <dbReference type="Proteomes" id="UP001529256"/>
    </source>
</evidence>
<evidence type="ECO:0000256" key="1">
    <source>
        <dbReference type="ARBA" id="ARBA00004496"/>
    </source>
</evidence>
<dbReference type="EC" id="2.7.1.-" evidence="9"/>
<dbReference type="InterPro" id="IPR036667">
    <property type="entry name" value="PTS_IIB_sorbose-sp_sf"/>
</dbReference>
<feature type="domain" description="PTS EIIB type-4" evidence="8">
    <location>
        <begin position="1"/>
        <end position="161"/>
    </location>
</feature>
<keyword evidence="5 9" id="KW-0808">Transferase</keyword>
<reference evidence="9 10" key="3">
    <citation type="submission" date="2023-06" db="EMBL/GenBank/DDBJ databases">
        <authorList>
            <person name="Zeman M."/>
            <person name="Kubasova T."/>
            <person name="Jahodarova E."/>
            <person name="Nykrynova M."/>
            <person name="Rychlik I."/>
        </authorList>
    </citation>
    <scope>NUCLEOTIDE SEQUENCE [LARGE SCALE GENOMIC DNA]</scope>
    <source>
        <strain evidence="9 10">153_Feed</strain>
    </source>
</reference>